<dbReference type="Pfam" id="PF04042">
    <property type="entry name" value="DNA_pol_E_B"/>
    <property type="match status" value="1"/>
</dbReference>
<proteinExistence type="inferred from homology"/>
<evidence type="ECO:0000256" key="2">
    <source>
        <dbReference type="ARBA" id="ARBA00009560"/>
    </source>
</evidence>
<keyword evidence="10" id="KW-1185">Reference proteome</keyword>
<evidence type="ECO:0000256" key="5">
    <source>
        <dbReference type="ARBA" id="ARBA00023125"/>
    </source>
</evidence>
<dbReference type="Proteomes" id="UP001152885">
    <property type="component" value="Unassembled WGS sequence"/>
</dbReference>
<dbReference type="GO" id="GO:0008622">
    <property type="term" value="C:epsilon DNA polymerase complex"/>
    <property type="evidence" value="ECO:0007669"/>
    <property type="project" value="InterPro"/>
</dbReference>
<keyword evidence="6" id="KW-0539">Nucleus</keyword>
<accession>A0A9W4XBK2</accession>
<dbReference type="GO" id="GO:0003677">
    <property type="term" value="F:DNA binding"/>
    <property type="evidence" value="ECO:0007669"/>
    <property type="project" value="UniProtKB-KW"/>
</dbReference>
<dbReference type="PANTHER" id="PTHR12708:SF0">
    <property type="entry name" value="DNA POLYMERASE EPSILON SUBUNIT 2"/>
    <property type="match status" value="1"/>
</dbReference>
<evidence type="ECO:0000313" key="9">
    <source>
        <dbReference type="EMBL" id="CAI5756197.1"/>
    </source>
</evidence>
<keyword evidence="4" id="KW-0235">DNA replication</keyword>
<evidence type="ECO:0000259" key="8">
    <source>
        <dbReference type="Pfam" id="PF04042"/>
    </source>
</evidence>
<comment type="similarity">
    <text evidence="2">Belongs to the DNA polymerase epsilon subunit B family.</text>
</comment>
<dbReference type="OrthoDB" id="10254730at2759"/>
<dbReference type="InterPro" id="IPR016266">
    <property type="entry name" value="POLE2"/>
</dbReference>
<evidence type="ECO:0000256" key="6">
    <source>
        <dbReference type="ARBA" id="ARBA00023242"/>
    </source>
</evidence>
<organism evidence="9 10">
    <name type="scientific">Candida verbasci</name>
    <dbReference type="NCBI Taxonomy" id="1227364"/>
    <lineage>
        <taxon>Eukaryota</taxon>
        <taxon>Fungi</taxon>
        <taxon>Dikarya</taxon>
        <taxon>Ascomycota</taxon>
        <taxon>Saccharomycotina</taxon>
        <taxon>Pichiomycetes</taxon>
        <taxon>Debaryomycetaceae</taxon>
        <taxon>Candida/Lodderomyces clade</taxon>
        <taxon>Candida</taxon>
    </lineage>
</organism>
<name>A0A9W4XBK2_9ASCO</name>
<dbReference type="AlphaFoldDB" id="A0A9W4XBK2"/>
<evidence type="ECO:0000256" key="7">
    <source>
        <dbReference type="ARBA" id="ARBA00032930"/>
    </source>
</evidence>
<sequence>MQSSPSPSAYLLPIKLQPSNVRPLAFRILSKKHGLNLNTDALSVLTDAISLNFGVEWKGLPSQNFLEEIAKIWKLEDRGLFIDADGLKQILNDMKKDKNEPSKAHKSDTIVDEIKQVELVNVEEEEEEIINWQDYCKVILPNQQPQSIFDRHKKQFTIIHKPLNQESIFTNLHENLPAKINSLSNQYHLILDRLSRNENFQKVPNFSFSSININPDIINEITPIKNVLGRDRQRFLLFGYLSKNPINGSYILEDSTDYIELNLKQATKAPGLFYCEGMYLLIDGIYSASGGSLNQHQGYIGGCLYVSNIGHPPGERRDKEWEAYGNLDFLGIHRQMAPITGEKTTKISRKLKKKLVNCERSLNHKLVIVGSELHLDQPMIMKALKKFFNKLELSIIEDGLEPLALVLIGSFTSIPLSSTNSSITNVTNSEIYKSNIDNLSKLLSNYPNIIQNIKKLILIPGKNDPWQSTFSLGSSCINYLPQIGVPRVFTNRLEKILPKGVLELGWNPTRINYLSQEIVIIKDDFMNKFKRNDIIFDSDLEFEKQQLEKELDPNKIKNLAQTKTNGHLPSKIKQARKLVKTLLDQGNLQPFSKNLKLINSQYDFCLRVEPLPNVLIMLDSTFDNFELSYNGCRVINIISGITNKKLTYIEYQPGSKLVEFKEIYL</sequence>
<dbReference type="PANTHER" id="PTHR12708">
    <property type="entry name" value="DNA POLYMERASE EPSILON SUBUNIT B"/>
    <property type="match status" value="1"/>
</dbReference>
<dbReference type="GO" id="GO:0006261">
    <property type="term" value="P:DNA-templated DNA replication"/>
    <property type="evidence" value="ECO:0007669"/>
    <property type="project" value="InterPro"/>
</dbReference>
<comment type="caution">
    <text evidence="9">The sequence shown here is derived from an EMBL/GenBank/DDBJ whole genome shotgun (WGS) entry which is preliminary data.</text>
</comment>
<comment type="subcellular location">
    <subcellularLocation>
        <location evidence="1">Nucleus</location>
    </subcellularLocation>
</comment>
<keyword evidence="5" id="KW-0238">DNA-binding</keyword>
<evidence type="ECO:0000256" key="4">
    <source>
        <dbReference type="ARBA" id="ARBA00022705"/>
    </source>
</evidence>
<evidence type="ECO:0000256" key="1">
    <source>
        <dbReference type="ARBA" id="ARBA00004123"/>
    </source>
</evidence>
<evidence type="ECO:0000256" key="3">
    <source>
        <dbReference type="ARBA" id="ARBA00016011"/>
    </source>
</evidence>
<dbReference type="GO" id="GO:0042276">
    <property type="term" value="P:error-prone translesion synthesis"/>
    <property type="evidence" value="ECO:0007669"/>
    <property type="project" value="TreeGrafter"/>
</dbReference>
<protein>
    <recommendedName>
        <fullName evidence="3">DNA polymerase epsilon subunit B</fullName>
    </recommendedName>
    <alternativeName>
        <fullName evidence="7">DNA polymerase II subunit 2</fullName>
    </alternativeName>
</protein>
<reference evidence="9" key="1">
    <citation type="submission" date="2022-12" db="EMBL/GenBank/DDBJ databases">
        <authorList>
            <person name="Brejova B."/>
        </authorList>
    </citation>
    <scope>NUCLEOTIDE SEQUENCE</scope>
</reference>
<evidence type="ECO:0000313" key="10">
    <source>
        <dbReference type="Proteomes" id="UP001152885"/>
    </source>
</evidence>
<dbReference type="InterPro" id="IPR007185">
    <property type="entry name" value="DNA_pol_a/d/e_bsu"/>
</dbReference>
<feature type="domain" description="DNA polymerase alpha/delta/epsilon subunit B" evidence="8">
    <location>
        <begin position="367"/>
        <end position="621"/>
    </location>
</feature>
<gene>
    <name evidence="9" type="ORF">CANVERA_P0714</name>
</gene>
<dbReference type="EMBL" id="CANTUO010000001">
    <property type="protein sequence ID" value="CAI5756197.1"/>
    <property type="molecule type" value="Genomic_DNA"/>
</dbReference>